<keyword evidence="4 9" id="KW-0963">Cytoplasm</keyword>
<proteinExistence type="inferred from homology"/>
<keyword evidence="8 9" id="KW-0238">DNA-binding</keyword>
<dbReference type="PROSITE" id="PS00618">
    <property type="entry name" value="RECF_2"/>
    <property type="match status" value="1"/>
</dbReference>
<keyword evidence="9 10" id="KW-0234">DNA repair</keyword>
<evidence type="ECO:0000259" key="11">
    <source>
        <dbReference type="Pfam" id="PF02463"/>
    </source>
</evidence>
<dbReference type="Gene3D" id="1.20.1050.90">
    <property type="entry name" value="RecF/RecN/SMC, N-terminal domain"/>
    <property type="match status" value="1"/>
</dbReference>
<accession>A0ABR7M3J1</accession>
<evidence type="ECO:0000256" key="7">
    <source>
        <dbReference type="ARBA" id="ARBA00022840"/>
    </source>
</evidence>
<evidence type="ECO:0000256" key="5">
    <source>
        <dbReference type="ARBA" id="ARBA00022705"/>
    </source>
</evidence>
<comment type="function">
    <text evidence="9 10">The RecF protein is involved in DNA metabolism; it is required for DNA replication and normal SOS inducibility. RecF binds preferentially to single-stranded, linear DNA. It also seems to bind ATP.</text>
</comment>
<evidence type="ECO:0000313" key="12">
    <source>
        <dbReference type="EMBL" id="MBC6489506.1"/>
    </source>
</evidence>
<dbReference type="HAMAP" id="MF_00365">
    <property type="entry name" value="RecF"/>
    <property type="match status" value="1"/>
</dbReference>
<gene>
    <name evidence="9" type="primary">recF</name>
    <name evidence="12" type="ORF">BC349_00885</name>
</gene>
<keyword evidence="13" id="KW-1185">Reference proteome</keyword>
<keyword evidence="5 9" id="KW-0235">DNA replication</keyword>
<dbReference type="SUPFAM" id="SSF52540">
    <property type="entry name" value="P-loop containing nucleoside triphosphate hydrolases"/>
    <property type="match status" value="1"/>
</dbReference>
<sequence length="362" mass="41431">MFSLNSISVFQFKNYLQQSWNFSERVVGITGRNGTGKTNLLDAVYFLCFTKSYFQRSDAQLVYNGAQGMRVAGEFTKQGQLYQVSGLIRENGKKEFQVNGSPCEKMADHIGNFPAVMIAPDDVQIITEGSEERRRFMDALFSQLDHQYLLQLMQYNRLLQQRNSLLKQMGESRQRQFDLLDVLDYQLSAPAEYVFEKRKAYLDQLIGLVTARYYTIAGEQYDLQLRYESPLLASGIRQILAGNRERDLMAQRTQLGIHRDDISISLGDKPFRQTASQGQRKSLLFSLKLAEFAMLKSDKGFPPILLLDDVFEKLDENRMHNLLMEVCVQNKGQVLVTDTHPHRIKDSFSALGLPYQAVTSGQ</sequence>
<keyword evidence="7 9" id="KW-0067">ATP-binding</keyword>
<evidence type="ECO:0000256" key="8">
    <source>
        <dbReference type="ARBA" id="ARBA00023125"/>
    </source>
</evidence>
<protein>
    <recommendedName>
        <fullName evidence="3 9">DNA replication and repair protein RecF</fullName>
    </recommendedName>
</protein>
<dbReference type="PROSITE" id="PS00617">
    <property type="entry name" value="RECF_1"/>
    <property type="match status" value="1"/>
</dbReference>
<evidence type="ECO:0000256" key="9">
    <source>
        <dbReference type="HAMAP-Rule" id="MF_00365"/>
    </source>
</evidence>
<comment type="caution">
    <text evidence="12">The sequence shown here is derived from an EMBL/GenBank/DDBJ whole genome shotgun (WGS) entry which is preliminary data.</text>
</comment>
<keyword evidence="6 9" id="KW-0547">Nucleotide-binding</keyword>
<feature type="binding site" evidence="9">
    <location>
        <begin position="31"/>
        <end position="38"/>
    </location>
    <ligand>
        <name>ATP</name>
        <dbReference type="ChEBI" id="CHEBI:30616"/>
    </ligand>
</feature>
<keyword evidence="9 10" id="KW-0742">SOS response</keyword>
<dbReference type="RefSeq" id="WP_187254867.1">
    <property type="nucleotide sequence ID" value="NZ_JBHULF010000006.1"/>
</dbReference>
<evidence type="ECO:0000256" key="10">
    <source>
        <dbReference type="RuleBase" id="RU000578"/>
    </source>
</evidence>
<evidence type="ECO:0000256" key="2">
    <source>
        <dbReference type="ARBA" id="ARBA00008016"/>
    </source>
</evidence>
<evidence type="ECO:0000256" key="4">
    <source>
        <dbReference type="ARBA" id="ARBA00022490"/>
    </source>
</evidence>
<dbReference type="Gene3D" id="3.40.50.300">
    <property type="entry name" value="P-loop containing nucleotide triphosphate hydrolases"/>
    <property type="match status" value="1"/>
</dbReference>
<dbReference type="InterPro" id="IPR042174">
    <property type="entry name" value="RecF_2"/>
</dbReference>
<evidence type="ECO:0000256" key="6">
    <source>
        <dbReference type="ARBA" id="ARBA00022741"/>
    </source>
</evidence>
<comment type="similarity">
    <text evidence="2 9 10">Belongs to the RecF family.</text>
</comment>
<dbReference type="PANTHER" id="PTHR32182:SF0">
    <property type="entry name" value="DNA REPLICATION AND REPAIR PROTEIN RECF"/>
    <property type="match status" value="1"/>
</dbReference>
<dbReference type="InterPro" id="IPR018078">
    <property type="entry name" value="DNA-binding_RecF_CS"/>
</dbReference>
<evidence type="ECO:0000256" key="3">
    <source>
        <dbReference type="ARBA" id="ARBA00020170"/>
    </source>
</evidence>
<dbReference type="Pfam" id="PF02463">
    <property type="entry name" value="SMC_N"/>
    <property type="match status" value="1"/>
</dbReference>
<dbReference type="NCBIfam" id="TIGR00611">
    <property type="entry name" value="recf"/>
    <property type="match status" value="1"/>
</dbReference>
<comment type="subcellular location">
    <subcellularLocation>
        <location evidence="1 9 10">Cytoplasm</location>
    </subcellularLocation>
</comment>
<dbReference type="PANTHER" id="PTHR32182">
    <property type="entry name" value="DNA REPLICATION AND REPAIR PROTEIN RECF"/>
    <property type="match status" value="1"/>
</dbReference>
<dbReference type="EMBL" id="MBUA01000001">
    <property type="protein sequence ID" value="MBC6489506.1"/>
    <property type="molecule type" value="Genomic_DNA"/>
</dbReference>
<dbReference type="InterPro" id="IPR001238">
    <property type="entry name" value="DNA-binding_RecF"/>
</dbReference>
<feature type="domain" description="RecF/RecN/SMC N-terminal" evidence="11">
    <location>
        <begin position="4"/>
        <end position="345"/>
    </location>
</feature>
<organism evidence="12 13">
    <name type="scientific">Flavihumibacter stibioxidans</name>
    <dbReference type="NCBI Taxonomy" id="1834163"/>
    <lineage>
        <taxon>Bacteria</taxon>
        <taxon>Pseudomonadati</taxon>
        <taxon>Bacteroidota</taxon>
        <taxon>Chitinophagia</taxon>
        <taxon>Chitinophagales</taxon>
        <taxon>Chitinophagaceae</taxon>
        <taxon>Flavihumibacter</taxon>
    </lineage>
</organism>
<dbReference type="Proteomes" id="UP000765802">
    <property type="component" value="Unassembled WGS sequence"/>
</dbReference>
<dbReference type="InterPro" id="IPR003395">
    <property type="entry name" value="RecF/RecN/SMC_N"/>
</dbReference>
<reference evidence="12 13" key="1">
    <citation type="submission" date="2016-07" db="EMBL/GenBank/DDBJ databases">
        <title>Genome analysis of Flavihumibacter stibioxidans YS-17.</title>
        <authorList>
            <person name="Shi K."/>
            <person name="Han Y."/>
            <person name="Wang G."/>
        </authorList>
    </citation>
    <scope>NUCLEOTIDE SEQUENCE [LARGE SCALE GENOMIC DNA]</scope>
    <source>
        <strain evidence="12 13">YS-17</strain>
    </source>
</reference>
<evidence type="ECO:0000256" key="1">
    <source>
        <dbReference type="ARBA" id="ARBA00004496"/>
    </source>
</evidence>
<evidence type="ECO:0000313" key="13">
    <source>
        <dbReference type="Proteomes" id="UP000765802"/>
    </source>
</evidence>
<keyword evidence="9 10" id="KW-0227">DNA damage</keyword>
<name>A0ABR7M3J1_9BACT</name>
<dbReference type="InterPro" id="IPR027417">
    <property type="entry name" value="P-loop_NTPase"/>
</dbReference>